<evidence type="ECO:0000313" key="2">
    <source>
        <dbReference type="EMBL" id="GMG83028.1"/>
    </source>
</evidence>
<comment type="caution">
    <text evidence="2">The sequence shown here is derived from an EMBL/GenBank/DDBJ whole genome shotgun (WGS) entry which is preliminary data.</text>
</comment>
<organism evidence="2 3">
    <name type="scientific">Paralimibaculum aggregatum</name>
    <dbReference type="NCBI Taxonomy" id="3036245"/>
    <lineage>
        <taxon>Bacteria</taxon>
        <taxon>Pseudomonadati</taxon>
        <taxon>Pseudomonadota</taxon>
        <taxon>Alphaproteobacteria</taxon>
        <taxon>Rhodobacterales</taxon>
        <taxon>Paracoccaceae</taxon>
        <taxon>Paralimibaculum</taxon>
    </lineage>
</organism>
<dbReference type="Proteomes" id="UP001239909">
    <property type="component" value="Unassembled WGS sequence"/>
</dbReference>
<name>A0ABQ6LIC0_9RHOB</name>
<keyword evidence="3" id="KW-1185">Reference proteome</keyword>
<dbReference type="InterPro" id="IPR009506">
    <property type="entry name" value="YjiS-like"/>
</dbReference>
<reference evidence="2 3" key="1">
    <citation type="submission" date="2023-04" db="EMBL/GenBank/DDBJ databases">
        <title>Marinoamorphus aggregata gen. nov., sp. Nov., isolate from tissue of brittle star Ophioplocus japonicus.</title>
        <authorList>
            <person name="Kawano K."/>
            <person name="Sawayama S."/>
            <person name="Nakagawa S."/>
        </authorList>
    </citation>
    <scope>NUCLEOTIDE SEQUENCE [LARGE SCALE GENOMIC DNA]</scope>
    <source>
        <strain evidence="2 3">NKW23</strain>
    </source>
</reference>
<dbReference type="RefSeq" id="WP_285671822.1">
    <property type="nucleotide sequence ID" value="NZ_BSYI01000015.1"/>
</dbReference>
<protein>
    <recommendedName>
        <fullName evidence="1">YjiS-like domain-containing protein</fullName>
    </recommendedName>
</protein>
<evidence type="ECO:0000259" key="1">
    <source>
        <dbReference type="Pfam" id="PF06568"/>
    </source>
</evidence>
<dbReference type="Pfam" id="PF06568">
    <property type="entry name" value="YjiS-like"/>
    <property type="match status" value="1"/>
</dbReference>
<dbReference type="EMBL" id="BSYI01000015">
    <property type="protein sequence ID" value="GMG83028.1"/>
    <property type="molecule type" value="Genomic_DNA"/>
</dbReference>
<sequence>MPDLLTTLAHRLQRWQRNRRDRATLQHMTAEQLDDLGITRVEIDDFLAGRLIPGGRILPLRPPRSPRLAARLEAAGPQPDGAACCA</sequence>
<evidence type="ECO:0000313" key="3">
    <source>
        <dbReference type="Proteomes" id="UP001239909"/>
    </source>
</evidence>
<proteinExistence type="predicted"/>
<feature type="domain" description="YjiS-like" evidence="1">
    <location>
        <begin position="8"/>
        <end position="43"/>
    </location>
</feature>
<accession>A0ABQ6LIC0</accession>
<gene>
    <name evidence="2" type="ORF">LNKW23_22410</name>
</gene>